<keyword evidence="3" id="KW-1185">Reference proteome</keyword>
<proteinExistence type="predicted"/>
<keyword evidence="1" id="KW-1133">Transmembrane helix</keyword>
<keyword evidence="1" id="KW-0472">Membrane</keyword>
<sequence>MICLSRCFLHFYFSLLPLPSSDLVRDRPILCQFFSVLSHFFSLFLLPNLSLFTFSLPPLFLFWKKEPLSGSWSRTRII</sequence>
<dbReference type="AlphaFoldDB" id="A0A5N7CX39"/>
<dbReference type="EMBL" id="ML736866">
    <property type="protein sequence ID" value="KAE8398148.1"/>
    <property type="molecule type" value="Genomic_DNA"/>
</dbReference>
<protein>
    <submittedName>
        <fullName evidence="2">Uncharacterized protein</fullName>
    </submittedName>
</protein>
<name>A0A5N7CX39_9EURO</name>
<feature type="transmembrane region" description="Helical" evidence="1">
    <location>
        <begin position="36"/>
        <end position="63"/>
    </location>
</feature>
<dbReference type="GeneID" id="43668327"/>
<evidence type="ECO:0000313" key="2">
    <source>
        <dbReference type="EMBL" id="KAE8398148.1"/>
    </source>
</evidence>
<organism evidence="2 3">
    <name type="scientific">Aspergillus pseudonomiae</name>
    <dbReference type="NCBI Taxonomy" id="1506151"/>
    <lineage>
        <taxon>Eukaryota</taxon>
        <taxon>Fungi</taxon>
        <taxon>Dikarya</taxon>
        <taxon>Ascomycota</taxon>
        <taxon>Pezizomycotina</taxon>
        <taxon>Eurotiomycetes</taxon>
        <taxon>Eurotiomycetidae</taxon>
        <taxon>Eurotiales</taxon>
        <taxon>Aspergillaceae</taxon>
        <taxon>Aspergillus</taxon>
        <taxon>Aspergillus subgen. Circumdati</taxon>
    </lineage>
</organism>
<evidence type="ECO:0000256" key="1">
    <source>
        <dbReference type="SAM" id="Phobius"/>
    </source>
</evidence>
<keyword evidence="1" id="KW-0812">Transmembrane</keyword>
<evidence type="ECO:0000313" key="3">
    <source>
        <dbReference type="Proteomes" id="UP000325579"/>
    </source>
</evidence>
<accession>A0A5N7CX39</accession>
<gene>
    <name evidence="2" type="ORF">BDV37DRAFT_264146</name>
</gene>
<reference evidence="2 3" key="1">
    <citation type="submission" date="2019-04" db="EMBL/GenBank/DDBJ databases">
        <authorList>
            <consortium name="DOE Joint Genome Institute"/>
            <person name="Mondo S."/>
            <person name="Kjaerbolling I."/>
            <person name="Vesth T."/>
            <person name="Frisvad J.C."/>
            <person name="Nybo J.L."/>
            <person name="Theobald S."/>
            <person name="Kildgaard S."/>
            <person name="Isbrandt T."/>
            <person name="Kuo A."/>
            <person name="Sato A."/>
            <person name="Lyhne E.K."/>
            <person name="Kogle M.E."/>
            <person name="Wiebenga A."/>
            <person name="Kun R.S."/>
            <person name="Lubbers R.J."/>
            <person name="Makela M.R."/>
            <person name="Barry K."/>
            <person name="Chovatia M."/>
            <person name="Clum A."/>
            <person name="Daum C."/>
            <person name="Haridas S."/>
            <person name="He G."/>
            <person name="LaButti K."/>
            <person name="Lipzen A."/>
            <person name="Riley R."/>
            <person name="Salamov A."/>
            <person name="Simmons B.A."/>
            <person name="Magnuson J.K."/>
            <person name="Henrissat B."/>
            <person name="Mortensen U.H."/>
            <person name="Larsen T.O."/>
            <person name="Devries R.P."/>
            <person name="Grigoriev I.V."/>
            <person name="Machida M."/>
            <person name="Baker S.E."/>
            <person name="Andersen M.R."/>
            <person name="Cantor M.N."/>
            <person name="Hua S.X."/>
        </authorList>
    </citation>
    <scope>NUCLEOTIDE SEQUENCE [LARGE SCALE GENOMIC DNA]</scope>
    <source>
        <strain evidence="2 3">CBS 119388</strain>
    </source>
</reference>
<dbReference type="RefSeq" id="XP_031935467.1">
    <property type="nucleotide sequence ID" value="XM_032083636.1"/>
</dbReference>
<dbReference type="Proteomes" id="UP000325579">
    <property type="component" value="Unassembled WGS sequence"/>
</dbReference>